<gene>
    <name evidence="2" type="ORF">GFER_15330</name>
</gene>
<keyword evidence="3" id="KW-1185">Reference proteome</keyword>
<dbReference type="RefSeq" id="WP_040100813.1">
    <property type="nucleotide sequence ID" value="NZ_JWJD01000008.1"/>
</dbReference>
<dbReference type="AlphaFoldDB" id="A0A0C2EAV1"/>
<reference evidence="2 3" key="1">
    <citation type="submission" date="2014-12" db="EMBL/GenBank/DDBJ databases">
        <title>Genomes of Geoalkalibacter ferrihydriticus and Geoalkalibacter subterraneus, two haloalkaliphilic metal-reducing members of the Geobacteraceae.</title>
        <authorList>
            <person name="Badalamenti J.P."/>
            <person name="Torres C.I."/>
            <person name="Krajmalnik-Brown R."/>
            <person name="Bond D.R."/>
        </authorList>
    </citation>
    <scope>NUCLEOTIDE SEQUENCE [LARGE SCALE GENOMIC DNA]</scope>
    <source>
        <strain evidence="2 3">DSM 17813</strain>
    </source>
</reference>
<proteinExistence type="predicted"/>
<comment type="caution">
    <text evidence="2">The sequence shown here is derived from an EMBL/GenBank/DDBJ whole genome shotgun (WGS) entry which is preliminary data.</text>
</comment>
<sequence>MRVFFWNFLLAAILTLSVLPAGAAAAQKEYPWSLVGYGAVYTPDRLKDIFFNRHSYEDSYLAALAINREFARTGPSLAWEGEGQLVKHFGRQEHWEYNALVVARWHRFPWNHRVATSLAVGEGISWATRKPKLEIRDDRNVSQLLNYLLFELTLAKPQSRWYWSGRIHHRSGVFGLYNGVRGGSNFVGMGTGYRF</sequence>
<evidence type="ECO:0000313" key="2">
    <source>
        <dbReference type="EMBL" id="KIH75693.1"/>
    </source>
</evidence>
<evidence type="ECO:0000313" key="3">
    <source>
        <dbReference type="Proteomes" id="UP000035068"/>
    </source>
</evidence>
<protein>
    <recommendedName>
        <fullName evidence="4">Lipid A 3-O-deacylase</fullName>
    </recommendedName>
</protein>
<feature type="chain" id="PRO_5002164701" description="Lipid A 3-O-deacylase" evidence="1">
    <location>
        <begin position="24"/>
        <end position="195"/>
    </location>
</feature>
<evidence type="ECO:0000256" key="1">
    <source>
        <dbReference type="SAM" id="SignalP"/>
    </source>
</evidence>
<evidence type="ECO:0008006" key="4">
    <source>
        <dbReference type="Google" id="ProtNLM"/>
    </source>
</evidence>
<accession>A0A0C2EAV1</accession>
<keyword evidence="1" id="KW-0732">Signal</keyword>
<dbReference type="EMBL" id="JWJD01000008">
    <property type="protein sequence ID" value="KIH75693.1"/>
    <property type="molecule type" value="Genomic_DNA"/>
</dbReference>
<name>A0A0C2EAV1_9BACT</name>
<organism evidence="2 3">
    <name type="scientific">Geoalkalibacter ferrihydriticus DSM 17813</name>
    <dbReference type="NCBI Taxonomy" id="1121915"/>
    <lineage>
        <taxon>Bacteria</taxon>
        <taxon>Pseudomonadati</taxon>
        <taxon>Thermodesulfobacteriota</taxon>
        <taxon>Desulfuromonadia</taxon>
        <taxon>Desulfuromonadales</taxon>
        <taxon>Geoalkalibacteraceae</taxon>
        <taxon>Geoalkalibacter</taxon>
    </lineage>
</organism>
<dbReference type="Proteomes" id="UP000035068">
    <property type="component" value="Unassembled WGS sequence"/>
</dbReference>
<feature type="signal peptide" evidence="1">
    <location>
        <begin position="1"/>
        <end position="23"/>
    </location>
</feature>